<keyword evidence="4" id="KW-1185">Reference proteome</keyword>
<gene>
    <name evidence="3" type="ORF">MSPICULIGERA_LOCUS2497</name>
</gene>
<dbReference type="AlphaFoldDB" id="A0AA36C8L0"/>
<dbReference type="SUPFAM" id="SSF89009">
    <property type="entry name" value="GAT-like domain"/>
    <property type="match status" value="1"/>
</dbReference>
<evidence type="ECO:0000256" key="1">
    <source>
        <dbReference type="SAM" id="MobiDB-lite"/>
    </source>
</evidence>
<feature type="domain" description="GAT" evidence="2">
    <location>
        <begin position="45"/>
        <end position="166"/>
    </location>
</feature>
<feature type="region of interest" description="Disordered" evidence="1">
    <location>
        <begin position="165"/>
        <end position="185"/>
    </location>
</feature>
<protein>
    <recommendedName>
        <fullName evidence="2">GAT domain-containing protein</fullName>
    </recommendedName>
</protein>
<dbReference type="InterPro" id="IPR004152">
    <property type="entry name" value="GAT_dom"/>
</dbReference>
<dbReference type="GO" id="GO:0005802">
    <property type="term" value="C:trans-Golgi network"/>
    <property type="evidence" value="ECO:0007669"/>
    <property type="project" value="InterPro"/>
</dbReference>
<comment type="caution">
    <text evidence="3">The sequence shown here is derived from an EMBL/GenBank/DDBJ whole genome shotgun (WGS) entry which is preliminary data.</text>
</comment>
<reference evidence="3" key="1">
    <citation type="submission" date="2023-06" db="EMBL/GenBank/DDBJ databases">
        <authorList>
            <person name="Delattre M."/>
        </authorList>
    </citation>
    <scope>NUCLEOTIDE SEQUENCE</scope>
    <source>
        <strain evidence="3">AF72</strain>
    </source>
</reference>
<dbReference type="PANTHER" id="PTHR45905:SF1">
    <property type="entry name" value="GOLGI-LOCALIZED, GAMMA-ADAPTIN EAR CONTAINING, ARF BINDING PROTEIN"/>
    <property type="match status" value="1"/>
</dbReference>
<dbReference type="GO" id="GO:0034394">
    <property type="term" value="P:protein localization to cell surface"/>
    <property type="evidence" value="ECO:0007669"/>
    <property type="project" value="TreeGrafter"/>
</dbReference>
<dbReference type="PROSITE" id="PS50909">
    <property type="entry name" value="GAT"/>
    <property type="match status" value="1"/>
</dbReference>
<name>A0AA36C8L0_9BILA</name>
<evidence type="ECO:0000313" key="4">
    <source>
        <dbReference type="Proteomes" id="UP001177023"/>
    </source>
</evidence>
<dbReference type="InterPro" id="IPR041198">
    <property type="entry name" value="GGA_N-GAT"/>
</dbReference>
<proteinExistence type="predicted"/>
<dbReference type="InterPro" id="IPR027422">
    <property type="entry name" value="GGA1-3"/>
</dbReference>
<accession>A0AA36C8L0</accession>
<sequence length="346" mass="38490">MAHIEKFKEVYDSLKERGIIAADPVLEVEMPTVPAPPPKFAVFEDEEKARLLKELLQSKNPEDLHTANRLIKNLVRTEDQKVEKRNKRSDDLDQTVQLCHLMEAALRKGPTTHSLADLHDHLSELRPIMFKYANDAAENSDEALAEILQINDTINRLLHDYEAQKAKRRGRAGSSSTAPSTTQVDLFDDVPIPLPNPVQYPFSPAPSTSALIDNFPCPRVVDAANHLIGAPEDVPFIGFGSTNNTPQPIRRDDIIIASPVSPGICIVFRTADAIIGRTANFNHGTKNVKILLHYSQNSPPGTTGVRAGLISILNFNTHPVQNIKFLVYTNDMRISCRLLWKDCQGN</sequence>
<dbReference type="GO" id="GO:0043130">
    <property type="term" value="F:ubiquitin binding"/>
    <property type="evidence" value="ECO:0007669"/>
    <property type="project" value="InterPro"/>
</dbReference>
<dbReference type="Pfam" id="PF18308">
    <property type="entry name" value="GGA_N-GAT"/>
    <property type="match status" value="1"/>
</dbReference>
<feature type="compositionally biased region" description="Polar residues" evidence="1">
    <location>
        <begin position="173"/>
        <end position="184"/>
    </location>
</feature>
<dbReference type="GO" id="GO:0031267">
    <property type="term" value="F:small GTPase binding"/>
    <property type="evidence" value="ECO:0007669"/>
    <property type="project" value="InterPro"/>
</dbReference>
<organism evidence="3 4">
    <name type="scientific">Mesorhabditis spiculigera</name>
    <dbReference type="NCBI Taxonomy" id="96644"/>
    <lineage>
        <taxon>Eukaryota</taxon>
        <taxon>Metazoa</taxon>
        <taxon>Ecdysozoa</taxon>
        <taxon>Nematoda</taxon>
        <taxon>Chromadorea</taxon>
        <taxon>Rhabditida</taxon>
        <taxon>Rhabditina</taxon>
        <taxon>Rhabditomorpha</taxon>
        <taxon>Rhabditoidea</taxon>
        <taxon>Rhabditidae</taxon>
        <taxon>Mesorhabditinae</taxon>
        <taxon>Mesorhabditis</taxon>
    </lineage>
</organism>
<dbReference type="Gene3D" id="1.20.58.160">
    <property type="match status" value="1"/>
</dbReference>
<dbReference type="GO" id="GO:0006886">
    <property type="term" value="P:intracellular protein transport"/>
    <property type="evidence" value="ECO:0007669"/>
    <property type="project" value="InterPro"/>
</dbReference>
<dbReference type="InterPro" id="IPR038425">
    <property type="entry name" value="GAT_sf"/>
</dbReference>
<dbReference type="Gene3D" id="1.20.5.170">
    <property type="match status" value="1"/>
</dbReference>
<dbReference type="Proteomes" id="UP001177023">
    <property type="component" value="Unassembled WGS sequence"/>
</dbReference>
<dbReference type="PANTHER" id="PTHR45905">
    <property type="entry name" value="GOLGI-LOCALIZED, GAMMA-ADAPTIN EAR CONTAINING, ARF BINDING PROTEIN"/>
    <property type="match status" value="1"/>
</dbReference>
<evidence type="ECO:0000313" key="3">
    <source>
        <dbReference type="EMBL" id="CAJ0563589.1"/>
    </source>
</evidence>
<dbReference type="Pfam" id="PF03127">
    <property type="entry name" value="GAT"/>
    <property type="match status" value="1"/>
</dbReference>
<dbReference type="GO" id="GO:0006893">
    <property type="term" value="P:Golgi to plasma membrane transport"/>
    <property type="evidence" value="ECO:0007669"/>
    <property type="project" value="TreeGrafter"/>
</dbReference>
<dbReference type="GO" id="GO:0035091">
    <property type="term" value="F:phosphatidylinositol binding"/>
    <property type="evidence" value="ECO:0007669"/>
    <property type="project" value="InterPro"/>
</dbReference>
<dbReference type="EMBL" id="CATQJA010000730">
    <property type="protein sequence ID" value="CAJ0563589.1"/>
    <property type="molecule type" value="Genomic_DNA"/>
</dbReference>
<evidence type="ECO:0000259" key="2">
    <source>
        <dbReference type="PROSITE" id="PS50909"/>
    </source>
</evidence>
<feature type="non-terminal residue" evidence="3">
    <location>
        <position position="1"/>
    </location>
</feature>